<organism evidence="2 3">
    <name type="scientific">Rhizobium leguminosarum</name>
    <dbReference type="NCBI Taxonomy" id="384"/>
    <lineage>
        <taxon>Bacteria</taxon>
        <taxon>Pseudomonadati</taxon>
        <taxon>Pseudomonadota</taxon>
        <taxon>Alphaproteobacteria</taxon>
        <taxon>Hyphomicrobiales</taxon>
        <taxon>Rhizobiaceae</taxon>
        <taxon>Rhizobium/Agrobacterium group</taxon>
        <taxon>Rhizobium</taxon>
    </lineage>
</organism>
<dbReference type="AlphaFoldDB" id="A0A2Z4YAS7"/>
<reference evidence="2 3" key="1">
    <citation type="submission" date="2018-07" db="EMBL/GenBank/DDBJ databases">
        <title>Rhizobium leguminosarum strain:ATCC 14479 Genome sequencing and assembly.</title>
        <authorList>
            <person name="Chakraborty R."/>
        </authorList>
    </citation>
    <scope>NUCLEOTIDE SEQUENCE [LARGE SCALE GENOMIC DNA]</scope>
    <source>
        <strain evidence="2 3">ATCC 14479</strain>
    </source>
</reference>
<feature type="chain" id="PRO_5016450601" evidence="1">
    <location>
        <begin position="21"/>
        <end position="207"/>
    </location>
</feature>
<evidence type="ECO:0000313" key="2">
    <source>
        <dbReference type="EMBL" id="AXA38460.1"/>
    </source>
</evidence>
<sequence length="207" mass="22474">MRHITLSVLLNLALIASANAGENISGVWRDLFTRCRVAVETGKDFDATGLRDLGQSLRIAAPPTMAGSTKAIMPGYDVAEQRWGIPGDRFVVVETEYPPHGGKTRRSCNLELAPQAKPISADEESLLRAAFLAERDKLLDTGRYEHWNPDPIFSTNLGIRLAGNNVNGCRVVSLLFIDTQSNFPSFLQTGSGEQDGTCGGAPRLIHP</sequence>
<keyword evidence="1" id="KW-0732">Signal</keyword>
<accession>A0A2Z4YAS7</accession>
<evidence type="ECO:0000313" key="3">
    <source>
        <dbReference type="Proteomes" id="UP000251166"/>
    </source>
</evidence>
<feature type="signal peptide" evidence="1">
    <location>
        <begin position="1"/>
        <end position="20"/>
    </location>
</feature>
<dbReference type="Proteomes" id="UP000251166">
    <property type="component" value="Chromosome"/>
</dbReference>
<dbReference type="RefSeq" id="WP_112903382.1">
    <property type="nucleotide sequence ID" value="NZ_CP030760.1"/>
</dbReference>
<protein>
    <submittedName>
        <fullName evidence="2">Uncharacterized protein</fullName>
    </submittedName>
</protein>
<evidence type="ECO:0000256" key="1">
    <source>
        <dbReference type="SAM" id="SignalP"/>
    </source>
</evidence>
<gene>
    <name evidence="2" type="ORF">DLJ82_0854</name>
</gene>
<proteinExistence type="predicted"/>
<dbReference type="EMBL" id="CP030760">
    <property type="protein sequence ID" value="AXA38460.1"/>
    <property type="molecule type" value="Genomic_DNA"/>
</dbReference>
<name>A0A2Z4YAS7_RHILE</name>